<dbReference type="SUPFAM" id="SSF82171">
    <property type="entry name" value="DPP6 N-terminal domain-like"/>
    <property type="match status" value="1"/>
</dbReference>
<sequence>MTIHKVDNKPFEGPHVLDDPPEYHQKLLDYGERPYWSPDGKRIAFIDNNYGDACEIDIATRKVTNLTKNLGEYHSFLRVLYLPNGDYILIGPKEFKDRNVSRHIESELWIMDKDAKTSPKPLGRRISEGCGVSTTTNLITYSVHGGNDPSIGSRQDFKCFVTEIVYGEHGPELGKEKLIYENKRGRAPEPQDFRHNDTEVIMAEYVGSPFRTPNNWNCVVKGVNIETGEVRTYIDEPLTHNEPEGIFPDGEHICLESSCDHENSYPPIDLWKLKLDGTGRRVRMTEMIHHVPWRASNSNVSPDGRWLAYMVNTYTSEAGFGMGLGLMNLEAWEKSEKAQKWEATNG</sequence>
<evidence type="ECO:0000313" key="2">
    <source>
        <dbReference type="Proteomes" id="UP001589838"/>
    </source>
</evidence>
<dbReference type="InterPro" id="IPR011659">
    <property type="entry name" value="WD40"/>
</dbReference>
<dbReference type="RefSeq" id="WP_335963392.1">
    <property type="nucleotide sequence ID" value="NZ_JAXBLX010000049.1"/>
</dbReference>
<dbReference type="Proteomes" id="UP001589838">
    <property type="component" value="Unassembled WGS sequence"/>
</dbReference>
<accession>A0ABV6KGQ7</accession>
<evidence type="ECO:0008006" key="3">
    <source>
        <dbReference type="Google" id="ProtNLM"/>
    </source>
</evidence>
<organism evidence="1 2">
    <name type="scientific">Halalkalibacter kiskunsagensis</name>
    <dbReference type="NCBI Taxonomy" id="1548599"/>
    <lineage>
        <taxon>Bacteria</taxon>
        <taxon>Bacillati</taxon>
        <taxon>Bacillota</taxon>
        <taxon>Bacilli</taxon>
        <taxon>Bacillales</taxon>
        <taxon>Bacillaceae</taxon>
        <taxon>Halalkalibacter</taxon>
    </lineage>
</organism>
<protein>
    <recommendedName>
        <fullName evidence="3">WD40-like Beta Propeller Repeat</fullName>
    </recommendedName>
</protein>
<gene>
    <name evidence="1" type="ORF">ACFFHM_18985</name>
</gene>
<evidence type="ECO:0000313" key="1">
    <source>
        <dbReference type="EMBL" id="MFC0472507.1"/>
    </source>
</evidence>
<dbReference type="InterPro" id="IPR011042">
    <property type="entry name" value="6-blade_b-propeller_TolB-like"/>
</dbReference>
<name>A0ABV6KGQ7_9BACI</name>
<dbReference type="Pfam" id="PF07676">
    <property type="entry name" value="PD40"/>
    <property type="match status" value="1"/>
</dbReference>
<comment type="caution">
    <text evidence="1">The sequence shown here is derived from an EMBL/GenBank/DDBJ whole genome shotgun (WGS) entry which is preliminary data.</text>
</comment>
<reference evidence="1 2" key="1">
    <citation type="submission" date="2024-09" db="EMBL/GenBank/DDBJ databases">
        <authorList>
            <person name="Sun Q."/>
            <person name="Mori K."/>
        </authorList>
    </citation>
    <scope>NUCLEOTIDE SEQUENCE [LARGE SCALE GENOMIC DNA]</scope>
    <source>
        <strain evidence="1 2">NCAIM B.02610</strain>
    </source>
</reference>
<dbReference type="EMBL" id="JBHLUX010000079">
    <property type="protein sequence ID" value="MFC0472507.1"/>
    <property type="molecule type" value="Genomic_DNA"/>
</dbReference>
<proteinExistence type="predicted"/>
<dbReference type="Gene3D" id="2.120.10.30">
    <property type="entry name" value="TolB, C-terminal domain"/>
    <property type="match status" value="2"/>
</dbReference>
<keyword evidence="2" id="KW-1185">Reference proteome</keyword>